<dbReference type="SUPFAM" id="SSF49599">
    <property type="entry name" value="TRAF domain-like"/>
    <property type="match status" value="1"/>
</dbReference>
<dbReference type="PANTHER" id="PTHR46236:SF35">
    <property type="entry name" value="MATH DOMAIN-CONTAINING PROTEIN"/>
    <property type="match status" value="1"/>
</dbReference>
<protein>
    <recommendedName>
        <fullName evidence="2">MATH domain-containing protein</fullName>
    </recommendedName>
</protein>
<evidence type="ECO:0000313" key="3">
    <source>
        <dbReference type="EMBL" id="KAL3715911.1"/>
    </source>
</evidence>
<dbReference type="SMART" id="SM00061">
    <property type="entry name" value="MATH"/>
    <property type="match status" value="1"/>
</dbReference>
<dbReference type="InterPro" id="IPR002083">
    <property type="entry name" value="MATH/TRAF_dom"/>
</dbReference>
<accession>A0ABD3INT0</accession>
<evidence type="ECO:0000259" key="2">
    <source>
        <dbReference type="PROSITE" id="PS50144"/>
    </source>
</evidence>
<reference evidence="3 4" key="1">
    <citation type="submission" date="2024-11" db="EMBL/GenBank/DDBJ databases">
        <title>Chromosome-level genome assembly of Eucalyptus globulus Labill. provides insights into its genome evolution.</title>
        <authorList>
            <person name="Li X."/>
        </authorList>
    </citation>
    <scope>NUCLEOTIDE SEQUENCE [LARGE SCALE GENOMIC DNA]</scope>
    <source>
        <strain evidence="3">CL2024</strain>
        <tissue evidence="3">Fresh tender leaves</tissue>
    </source>
</reference>
<keyword evidence="4" id="KW-1185">Reference proteome</keyword>
<gene>
    <name evidence="3" type="ORF">ACJRO7_007639</name>
</gene>
<dbReference type="Pfam" id="PF22486">
    <property type="entry name" value="MATH_2"/>
    <property type="match status" value="1"/>
</dbReference>
<name>A0ABD3INT0_EUCGL</name>
<proteinExistence type="predicted"/>
<dbReference type="CDD" id="cd00121">
    <property type="entry name" value="MATH"/>
    <property type="match status" value="1"/>
</dbReference>
<feature type="domain" description="MATH" evidence="2">
    <location>
        <begin position="9"/>
        <end position="134"/>
    </location>
</feature>
<dbReference type="InterPro" id="IPR008974">
    <property type="entry name" value="TRAF-like"/>
</dbReference>
<sequence>MDAQNDVNRGEFTWKISYFTEQDAKMLYSEAFTVSSCKWRILVYPKGNGSDHLSLFLGVPDSATLPCGWTRAAKFSLGVIDQVNDVPSIRREGQNGFTAREKNWGFTSFIPLTELHNCTGRCLANDTLVIKAEVCILTVTSPVNIQPARPTDKFDSYSTGLHEFVNGAETHGVRVGASQSSDFLAFEQDNAKFELHKLQKDQRFSAMKKSQDTHILYKQLMDDLIKEEKELKRKPWEVKSRKDKLLSDWEILLVESEEAKLV</sequence>
<dbReference type="EMBL" id="JBJKBG010000011">
    <property type="protein sequence ID" value="KAL3715911.1"/>
    <property type="molecule type" value="Genomic_DNA"/>
</dbReference>
<dbReference type="InterPro" id="IPR050804">
    <property type="entry name" value="MCC"/>
</dbReference>
<dbReference type="AlphaFoldDB" id="A0ABD3INT0"/>
<dbReference type="Gene3D" id="2.60.210.10">
    <property type="entry name" value="Apoptosis, Tumor Necrosis Factor Receptor Associated Protein 2, Chain A"/>
    <property type="match status" value="1"/>
</dbReference>
<dbReference type="PANTHER" id="PTHR46236">
    <property type="entry name" value="TRAF-LIKE SUPERFAMILY PROTEIN"/>
    <property type="match status" value="1"/>
</dbReference>
<dbReference type="PROSITE" id="PS50144">
    <property type="entry name" value="MATH"/>
    <property type="match status" value="1"/>
</dbReference>
<evidence type="ECO:0000256" key="1">
    <source>
        <dbReference type="ARBA" id="ARBA00023054"/>
    </source>
</evidence>
<dbReference type="Proteomes" id="UP001634007">
    <property type="component" value="Unassembled WGS sequence"/>
</dbReference>
<comment type="caution">
    <text evidence="3">The sequence shown here is derived from an EMBL/GenBank/DDBJ whole genome shotgun (WGS) entry which is preliminary data.</text>
</comment>
<keyword evidence="1" id="KW-0175">Coiled coil</keyword>
<organism evidence="3 4">
    <name type="scientific">Eucalyptus globulus</name>
    <name type="common">Tasmanian blue gum</name>
    <dbReference type="NCBI Taxonomy" id="34317"/>
    <lineage>
        <taxon>Eukaryota</taxon>
        <taxon>Viridiplantae</taxon>
        <taxon>Streptophyta</taxon>
        <taxon>Embryophyta</taxon>
        <taxon>Tracheophyta</taxon>
        <taxon>Spermatophyta</taxon>
        <taxon>Magnoliopsida</taxon>
        <taxon>eudicotyledons</taxon>
        <taxon>Gunneridae</taxon>
        <taxon>Pentapetalae</taxon>
        <taxon>rosids</taxon>
        <taxon>malvids</taxon>
        <taxon>Myrtales</taxon>
        <taxon>Myrtaceae</taxon>
        <taxon>Myrtoideae</taxon>
        <taxon>Eucalypteae</taxon>
        <taxon>Eucalyptus</taxon>
    </lineage>
</organism>
<evidence type="ECO:0000313" key="4">
    <source>
        <dbReference type="Proteomes" id="UP001634007"/>
    </source>
</evidence>